<reference evidence="2 3" key="1">
    <citation type="journal article" date="2013" name="Curr. Biol.">
        <title>The Genome of the Foraminiferan Reticulomyxa filosa.</title>
        <authorList>
            <person name="Glockner G."/>
            <person name="Hulsmann N."/>
            <person name="Schleicher M."/>
            <person name="Noegel A.A."/>
            <person name="Eichinger L."/>
            <person name="Gallinger C."/>
            <person name="Pawlowski J."/>
            <person name="Sierra R."/>
            <person name="Euteneuer U."/>
            <person name="Pillet L."/>
            <person name="Moustafa A."/>
            <person name="Platzer M."/>
            <person name="Groth M."/>
            <person name="Szafranski K."/>
            <person name="Schliwa M."/>
        </authorList>
    </citation>
    <scope>NUCLEOTIDE SEQUENCE [LARGE SCALE GENOMIC DNA]</scope>
</reference>
<proteinExistence type="predicted"/>
<dbReference type="SUPFAM" id="SSF48371">
    <property type="entry name" value="ARM repeat"/>
    <property type="match status" value="1"/>
</dbReference>
<accession>X6NDT6</accession>
<organism evidence="2 3">
    <name type="scientific">Reticulomyxa filosa</name>
    <dbReference type="NCBI Taxonomy" id="46433"/>
    <lineage>
        <taxon>Eukaryota</taxon>
        <taxon>Sar</taxon>
        <taxon>Rhizaria</taxon>
        <taxon>Retaria</taxon>
        <taxon>Foraminifera</taxon>
        <taxon>Monothalamids</taxon>
        <taxon>Reticulomyxidae</taxon>
        <taxon>Reticulomyxa</taxon>
    </lineage>
</organism>
<evidence type="ECO:0000256" key="1">
    <source>
        <dbReference type="SAM" id="MobiDB-lite"/>
    </source>
</evidence>
<gene>
    <name evidence="2" type="ORF">RFI_13101</name>
</gene>
<feature type="compositionally biased region" description="Basic residues" evidence="1">
    <location>
        <begin position="114"/>
        <end position="127"/>
    </location>
</feature>
<protein>
    <submittedName>
        <fullName evidence="2">Uncharacterized protein</fullName>
    </submittedName>
</protein>
<dbReference type="AlphaFoldDB" id="X6NDT6"/>
<comment type="caution">
    <text evidence="2">The sequence shown here is derived from an EMBL/GenBank/DDBJ whole genome shotgun (WGS) entry which is preliminary data.</text>
</comment>
<dbReference type="InterPro" id="IPR011989">
    <property type="entry name" value="ARM-like"/>
</dbReference>
<dbReference type="Proteomes" id="UP000023152">
    <property type="component" value="Unassembled WGS sequence"/>
</dbReference>
<sequence length="127" mass="14875">MRCVISNKQKKEMPVFSKHIPRLLKFVRQKDHVLQLNALRTLAFVSSNHHLHKALFQKNVLDVVIHILQYSKKLALTLCYVINWGENKSDELWEAGLVVLNQVCSQSKEDFKEKKGKHKKTNKKKKN</sequence>
<evidence type="ECO:0000313" key="2">
    <source>
        <dbReference type="EMBL" id="ETO24058.1"/>
    </source>
</evidence>
<feature type="region of interest" description="Disordered" evidence="1">
    <location>
        <begin position="108"/>
        <end position="127"/>
    </location>
</feature>
<keyword evidence="3" id="KW-1185">Reference proteome</keyword>
<evidence type="ECO:0000313" key="3">
    <source>
        <dbReference type="Proteomes" id="UP000023152"/>
    </source>
</evidence>
<name>X6NDT6_RETFI</name>
<dbReference type="Gene3D" id="1.25.10.10">
    <property type="entry name" value="Leucine-rich Repeat Variant"/>
    <property type="match status" value="1"/>
</dbReference>
<dbReference type="InterPro" id="IPR016024">
    <property type="entry name" value="ARM-type_fold"/>
</dbReference>
<dbReference type="EMBL" id="ASPP01009479">
    <property type="protein sequence ID" value="ETO24058.1"/>
    <property type="molecule type" value="Genomic_DNA"/>
</dbReference>